<dbReference type="InterPro" id="IPR029044">
    <property type="entry name" value="Nucleotide-diphossugar_trans"/>
</dbReference>
<sequence>MDIFSFWDSGRQNAPAAVQTCLSRWEEMNPEHRLVVLDARDMADLLSDMPFDINLLPVQARSDILRVRLLRQHGGAWVDATLLPLLPLDRYADVYTGKTGFFAFAGPPSHWRLGNFFLIAHAGNAFIRALDDAIRAYWTHPRQLYDLRIQPTWPPGKKLTIRALLTKGMGKGYLDFFTRWRADLLYPVSPLGRQGDYFPYFWEQYLMMQLIDTDPKARAIVEAMTYRHHDLCHMVQNAREHFGPDFVRTVPMALRCSPVQKLDWRVDWPPEVFALPAEESILI</sequence>
<keyword evidence="2" id="KW-1185">Reference proteome</keyword>
<dbReference type="SUPFAM" id="SSF53448">
    <property type="entry name" value="Nucleotide-diphospho-sugar transferases"/>
    <property type="match status" value="1"/>
</dbReference>
<dbReference type="Gene3D" id="3.90.550.20">
    <property type="match status" value="1"/>
</dbReference>
<proteinExistence type="predicted"/>
<protein>
    <recommendedName>
        <fullName evidence="3">Capsular polysaccharide synthesis protein</fullName>
    </recommendedName>
</protein>
<dbReference type="Proteomes" id="UP001517376">
    <property type="component" value="Unassembled WGS sequence"/>
</dbReference>
<dbReference type="EMBL" id="JAAATW010000003">
    <property type="protein sequence ID" value="NBE08652.1"/>
    <property type="molecule type" value="Genomic_DNA"/>
</dbReference>
<dbReference type="RefSeq" id="WP_161767703.1">
    <property type="nucleotide sequence ID" value="NZ_JAAATW010000003.1"/>
</dbReference>
<dbReference type="InterPro" id="IPR008441">
    <property type="entry name" value="AfumC-like_glycosyl_Trfase"/>
</dbReference>
<dbReference type="Pfam" id="PF05704">
    <property type="entry name" value="Caps_synth"/>
    <property type="match status" value="1"/>
</dbReference>
<comment type="caution">
    <text evidence="1">The sequence shown here is derived from an EMBL/GenBank/DDBJ whole genome shotgun (WGS) entry which is preliminary data.</text>
</comment>
<gene>
    <name evidence="1" type="ORF">GU920_14015</name>
</gene>
<evidence type="ECO:0008006" key="3">
    <source>
        <dbReference type="Google" id="ProtNLM"/>
    </source>
</evidence>
<evidence type="ECO:0000313" key="1">
    <source>
        <dbReference type="EMBL" id="NBE08652.1"/>
    </source>
</evidence>
<name>A0ABW9Y8F3_9RHOB</name>
<reference evidence="2" key="1">
    <citation type="submission" date="2020-01" db="EMBL/GenBank/DDBJ databases">
        <title>Sphingomonas sp. strain CSW-10.</title>
        <authorList>
            <person name="Chen W.-M."/>
        </authorList>
    </citation>
    <scope>NUCLEOTIDE SEQUENCE [LARGE SCALE GENOMIC DNA]</scope>
    <source>
        <strain evidence="2">CCP-1</strain>
    </source>
</reference>
<accession>A0ABW9Y8F3</accession>
<organism evidence="1 2">
    <name type="scientific">Paragemmobacter ruber</name>
    <dbReference type="NCBI Taxonomy" id="1985673"/>
    <lineage>
        <taxon>Bacteria</taxon>
        <taxon>Pseudomonadati</taxon>
        <taxon>Pseudomonadota</taxon>
        <taxon>Alphaproteobacteria</taxon>
        <taxon>Rhodobacterales</taxon>
        <taxon>Paracoccaceae</taxon>
        <taxon>Paragemmobacter</taxon>
    </lineage>
</organism>
<evidence type="ECO:0000313" key="2">
    <source>
        <dbReference type="Proteomes" id="UP001517376"/>
    </source>
</evidence>